<dbReference type="PRINTS" id="PR00344">
    <property type="entry name" value="BCTRLSENSOR"/>
</dbReference>
<keyword evidence="8" id="KW-0812">Transmembrane</keyword>
<dbReference type="SUPFAM" id="SSF47384">
    <property type="entry name" value="Homodimeric domain of signal transducing histidine kinase"/>
    <property type="match status" value="1"/>
</dbReference>
<dbReference type="EMBL" id="LR130778">
    <property type="protein sequence ID" value="VDN48065.1"/>
    <property type="molecule type" value="Genomic_DNA"/>
</dbReference>
<dbReference type="RefSeq" id="WP_125137262.1">
    <property type="nucleotide sequence ID" value="NZ_LR130778.1"/>
</dbReference>
<evidence type="ECO:0000256" key="7">
    <source>
        <dbReference type="ARBA" id="ARBA00023012"/>
    </source>
</evidence>
<dbReference type="GO" id="GO:0000155">
    <property type="term" value="F:phosphorelay sensor kinase activity"/>
    <property type="evidence" value="ECO:0007669"/>
    <property type="project" value="InterPro"/>
</dbReference>
<keyword evidence="6 11" id="KW-0418">Kinase</keyword>
<dbReference type="PANTHER" id="PTHR43711:SF1">
    <property type="entry name" value="HISTIDINE KINASE 1"/>
    <property type="match status" value="1"/>
</dbReference>
<evidence type="ECO:0000313" key="12">
    <source>
        <dbReference type="Proteomes" id="UP000279029"/>
    </source>
</evidence>
<evidence type="ECO:0000256" key="3">
    <source>
        <dbReference type="ARBA" id="ARBA00012438"/>
    </source>
</evidence>
<feature type="domain" description="HAMP" evidence="10">
    <location>
        <begin position="109"/>
        <end position="161"/>
    </location>
</feature>
<dbReference type="InterPro" id="IPR003661">
    <property type="entry name" value="HisK_dim/P_dom"/>
</dbReference>
<keyword evidence="12" id="KW-1185">Reference proteome</keyword>
<gene>
    <name evidence="11" type="ORF">PATL70BA_2177</name>
</gene>
<evidence type="ECO:0000313" key="11">
    <source>
        <dbReference type="EMBL" id="VDN48065.1"/>
    </source>
</evidence>
<dbReference type="EC" id="2.7.13.3" evidence="3"/>
<dbReference type="CDD" id="cd00082">
    <property type="entry name" value="HisKA"/>
    <property type="match status" value="1"/>
</dbReference>
<comment type="catalytic activity">
    <reaction evidence="1">
        <text>ATP + protein L-histidine = ADP + protein N-phospho-L-histidine.</text>
        <dbReference type="EC" id="2.7.13.3"/>
    </reaction>
</comment>
<evidence type="ECO:0000256" key="1">
    <source>
        <dbReference type="ARBA" id="ARBA00000085"/>
    </source>
</evidence>
<dbReference type="InterPro" id="IPR003660">
    <property type="entry name" value="HAMP_dom"/>
</dbReference>
<dbReference type="Gene3D" id="6.10.340.10">
    <property type="match status" value="1"/>
</dbReference>
<evidence type="ECO:0000259" key="9">
    <source>
        <dbReference type="PROSITE" id="PS50109"/>
    </source>
</evidence>
<feature type="domain" description="Histidine kinase" evidence="9">
    <location>
        <begin position="176"/>
        <end position="399"/>
    </location>
</feature>
<proteinExistence type="predicted"/>
<keyword evidence="8" id="KW-1133">Transmembrane helix</keyword>
<dbReference type="Gene3D" id="1.10.287.130">
    <property type="match status" value="1"/>
</dbReference>
<evidence type="ECO:0000256" key="5">
    <source>
        <dbReference type="ARBA" id="ARBA00022679"/>
    </source>
</evidence>
<evidence type="ECO:0000256" key="2">
    <source>
        <dbReference type="ARBA" id="ARBA00004370"/>
    </source>
</evidence>
<dbReference type="InterPro" id="IPR004358">
    <property type="entry name" value="Sig_transdc_His_kin-like_C"/>
</dbReference>
<dbReference type="SMART" id="SM00387">
    <property type="entry name" value="HATPase_c"/>
    <property type="match status" value="1"/>
</dbReference>
<keyword evidence="4" id="KW-0597">Phosphoprotein</keyword>
<reference evidence="11 12" key="1">
    <citation type="submission" date="2018-09" db="EMBL/GenBank/DDBJ databases">
        <authorList>
            <person name="Postec A."/>
        </authorList>
    </citation>
    <scope>NUCLEOTIDE SEQUENCE [LARGE SCALE GENOMIC DNA]</scope>
    <source>
        <strain evidence="11">70B-A</strain>
    </source>
</reference>
<dbReference type="KEGG" id="cbar:PATL70BA_2177"/>
<name>A0A3P7NYK9_9FIRM</name>
<dbReference type="InterPro" id="IPR050736">
    <property type="entry name" value="Sensor_HK_Regulatory"/>
</dbReference>
<dbReference type="Proteomes" id="UP000279029">
    <property type="component" value="Chromosome"/>
</dbReference>
<evidence type="ECO:0000256" key="4">
    <source>
        <dbReference type="ARBA" id="ARBA00022553"/>
    </source>
</evidence>
<keyword evidence="7" id="KW-0902">Two-component regulatory system</keyword>
<keyword evidence="8" id="KW-0472">Membrane</keyword>
<organism evidence="11 12">
    <name type="scientific">Petrocella atlantisensis</name>
    <dbReference type="NCBI Taxonomy" id="2173034"/>
    <lineage>
        <taxon>Bacteria</taxon>
        <taxon>Bacillati</taxon>
        <taxon>Bacillota</taxon>
        <taxon>Clostridia</taxon>
        <taxon>Lachnospirales</taxon>
        <taxon>Vallitaleaceae</taxon>
        <taxon>Petrocella</taxon>
    </lineage>
</organism>
<dbReference type="Pfam" id="PF02518">
    <property type="entry name" value="HATPase_c"/>
    <property type="match status" value="1"/>
</dbReference>
<dbReference type="InterPro" id="IPR036097">
    <property type="entry name" value="HisK_dim/P_sf"/>
</dbReference>
<dbReference type="InterPro" id="IPR036890">
    <property type="entry name" value="HATPase_C_sf"/>
</dbReference>
<dbReference type="InterPro" id="IPR005467">
    <property type="entry name" value="His_kinase_dom"/>
</dbReference>
<comment type="subcellular location">
    <subcellularLocation>
        <location evidence="2">Membrane</location>
    </subcellularLocation>
</comment>
<dbReference type="Gene3D" id="3.30.565.10">
    <property type="entry name" value="Histidine kinase-like ATPase, C-terminal domain"/>
    <property type="match status" value="1"/>
</dbReference>
<dbReference type="PANTHER" id="PTHR43711">
    <property type="entry name" value="TWO-COMPONENT HISTIDINE KINASE"/>
    <property type="match status" value="1"/>
</dbReference>
<dbReference type="Pfam" id="PF00672">
    <property type="entry name" value="HAMP"/>
    <property type="match status" value="1"/>
</dbReference>
<dbReference type="CDD" id="cd06225">
    <property type="entry name" value="HAMP"/>
    <property type="match status" value="1"/>
</dbReference>
<feature type="transmembrane region" description="Helical" evidence="8">
    <location>
        <begin position="53"/>
        <end position="72"/>
    </location>
</feature>
<dbReference type="SUPFAM" id="SSF55874">
    <property type="entry name" value="ATPase domain of HSP90 chaperone/DNA topoisomerase II/histidine kinase"/>
    <property type="match status" value="1"/>
</dbReference>
<dbReference type="SMART" id="SM00388">
    <property type="entry name" value="HisKA"/>
    <property type="match status" value="1"/>
</dbReference>
<protein>
    <recommendedName>
        <fullName evidence="3">histidine kinase</fullName>
        <ecNumber evidence="3">2.7.13.3</ecNumber>
    </recommendedName>
</protein>
<dbReference type="GO" id="GO:0016020">
    <property type="term" value="C:membrane"/>
    <property type="evidence" value="ECO:0007669"/>
    <property type="project" value="UniProtKB-SubCell"/>
</dbReference>
<evidence type="ECO:0000259" key="10">
    <source>
        <dbReference type="PROSITE" id="PS50885"/>
    </source>
</evidence>
<dbReference type="Pfam" id="PF00512">
    <property type="entry name" value="HisKA"/>
    <property type="match status" value="1"/>
</dbReference>
<evidence type="ECO:0000256" key="6">
    <source>
        <dbReference type="ARBA" id="ARBA00022777"/>
    </source>
</evidence>
<dbReference type="PROSITE" id="PS50885">
    <property type="entry name" value="HAMP"/>
    <property type="match status" value="1"/>
</dbReference>
<dbReference type="PROSITE" id="PS50109">
    <property type="entry name" value="HIS_KIN"/>
    <property type="match status" value="1"/>
</dbReference>
<dbReference type="SUPFAM" id="SSF158472">
    <property type="entry name" value="HAMP domain-like"/>
    <property type="match status" value="1"/>
</dbReference>
<feature type="transmembrane region" description="Helical" evidence="8">
    <location>
        <begin position="84"/>
        <end position="105"/>
    </location>
</feature>
<dbReference type="OrthoDB" id="335833at2"/>
<evidence type="ECO:0000256" key="8">
    <source>
        <dbReference type="SAM" id="Phobius"/>
    </source>
</evidence>
<sequence>MDNNQKKETEQPVKKKLEMPMTNQIFIKTFIRTNGNNTNTTEEQRLRLKKYLLFLRLFPFIFLLVTTGFFYLLFYLSRYNFPRLILSGIFMVIFIREVSTLIFSFRMRNNILRPLEHLQQAVDEVAGGNYGYTVDDTVPTMISGLFHSFNKMSVQLKEGQAVKEKYEQNRKELIAGISHDLKTPITSILGYIEGINEGVANTEEKMQTYMDIIYKNAQYTNQLIDDLFLFSKLDINQMDYNFELISVKDYFLDIFVEKKIDLEEQGAKVVYDIDLEEDFVMAIDSKLVHRIVSNLIGNAVKYNDKPNLNLRLQVKAIEGKEHGIMVSVSDNGIGIDEAHIHQVFDVFYRGDDSRSKDVGGTGLGLSISRQLVEAHGGTIWAESTPGTGTTIHFTLLDQHKEVNHGEDINY</sequence>
<dbReference type="InterPro" id="IPR003594">
    <property type="entry name" value="HATPase_dom"/>
</dbReference>
<dbReference type="AlphaFoldDB" id="A0A3P7NYK9"/>
<accession>A0A3P7NYK9</accession>
<keyword evidence="5" id="KW-0808">Transferase</keyword>
<dbReference type="FunFam" id="3.30.565.10:FF:000006">
    <property type="entry name" value="Sensor histidine kinase WalK"/>
    <property type="match status" value="1"/>
</dbReference>
<dbReference type="SMART" id="SM00304">
    <property type="entry name" value="HAMP"/>
    <property type="match status" value="1"/>
</dbReference>